<dbReference type="PRINTS" id="PR00727">
    <property type="entry name" value="LEADERPTASE"/>
</dbReference>
<gene>
    <name evidence="11" type="primary">lepB</name>
    <name evidence="11" type="ORF">C7B45_09155</name>
</gene>
<dbReference type="PANTHER" id="PTHR43390:SF1">
    <property type="entry name" value="CHLOROPLAST PROCESSING PEPTIDASE"/>
    <property type="match status" value="1"/>
</dbReference>
<dbReference type="GO" id="GO:0006465">
    <property type="term" value="P:signal peptide processing"/>
    <property type="evidence" value="ECO:0007669"/>
    <property type="project" value="InterPro"/>
</dbReference>
<keyword evidence="5 8" id="KW-0645">Protease</keyword>
<evidence type="ECO:0000259" key="10">
    <source>
        <dbReference type="Pfam" id="PF10502"/>
    </source>
</evidence>
<dbReference type="Pfam" id="PF10502">
    <property type="entry name" value="Peptidase_S26"/>
    <property type="match status" value="1"/>
</dbReference>
<evidence type="ECO:0000256" key="4">
    <source>
        <dbReference type="ARBA" id="ARBA00013208"/>
    </source>
</evidence>
<name>A0A2T2WHY1_9FIRM</name>
<comment type="catalytic activity">
    <reaction evidence="1 8">
        <text>Cleavage of hydrophobic, N-terminal signal or leader sequences from secreted and periplasmic proteins.</text>
        <dbReference type="EC" id="3.4.21.89"/>
    </reaction>
</comment>
<dbReference type="EMBL" id="PXYV01000026">
    <property type="protein sequence ID" value="PSR21847.1"/>
    <property type="molecule type" value="Genomic_DNA"/>
</dbReference>
<evidence type="ECO:0000256" key="1">
    <source>
        <dbReference type="ARBA" id="ARBA00000677"/>
    </source>
</evidence>
<dbReference type="InterPro" id="IPR000223">
    <property type="entry name" value="Pept_S26A_signal_pept_1"/>
</dbReference>
<organism evidence="11 12">
    <name type="scientific">Sulfobacillus acidophilus</name>
    <dbReference type="NCBI Taxonomy" id="53633"/>
    <lineage>
        <taxon>Bacteria</taxon>
        <taxon>Bacillati</taxon>
        <taxon>Bacillota</taxon>
        <taxon>Clostridia</taxon>
        <taxon>Eubacteriales</taxon>
        <taxon>Clostridiales Family XVII. Incertae Sedis</taxon>
        <taxon>Sulfobacillus</taxon>
    </lineage>
</organism>
<dbReference type="CDD" id="cd06530">
    <property type="entry name" value="S26_SPase_I"/>
    <property type="match status" value="1"/>
</dbReference>
<dbReference type="AlphaFoldDB" id="A0A2T2WHY1"/>
<dbReference type="InterPro" id="IPR019756">
    <property type="entry name" value="Pept_S26A_signal_pept_1_Ser-AS"/>
</dbReference>
<evidence type="ECO:0000256" key="6">
    <source>
        <dbReference type="ARBA" id="ARBA00022801"/>
    </source>
</evidence>
<evidence type="ECO:0000313" key="11">
    <source>
        <dbReference type="EMBL" id="PSR21847.1"/>
    </source>
</evidence>
<comment type="caution">
    <text evidence="11">The sequence shown here is derived from an EMBL/GenBank/DDBJ whole genome shotgun (WGS) entry which is preliminary data.</text>
</comment>
<evidence type="ECO:0000256" key="8">
    <source>
        <dbReference type="RuleBase" id="RU003993"/>
    </source>
</evidence>
<dbReference type="EC" id="3.4.21.89" evidence="4 8"/>
<dbReference type="PROSITE" id="PS00761">
    <property type="entry name" value="SPASE_I_3"/>
    <property type="match status" value="1"/>
</dbReference>
<dbReference type="GO" id="GO:0005886">
    <property type="term" value="C:plasma membrane"/>
    <property type="evidence" value="ECO:0007669"/>
    <property type="project" value="UniProtKB-SubCell"/>
</dbReference>
<dbReference type="Gene3D" id="2.10.109.10">
    <property type="entry name" value="Umud Fragment, subunit A"/>
    <property type="match status" value="1"/>
</dbReference>
<accession>A0A2T2WHY1</accession>
<dbReference type="GO" id="GO:0004252">
    <property type="term" value="F:serine-type endopeptidase activity"/>
    <property type="evidence" value="ECO:0007669"/>
    <property type="project" value="InterPro"/>
</dbReference>
<dbReference type="GO" id="GO:0009003">
    <property type="term" value="F:signal peptidase activity"/>
    <property type="evidence" value="ECO:0007669"/>
    <property type="project" value="UniProtKB-EC"/>
</dbReference>
<comment type="subcellular location">
    <subcellularLocation>
        <location evidence="2">Cell membrane</location>
        <topology evidence="2">Single-pass type II membrane protein</topology>
    </subcellularLocation>
    <subcellularLocation>
        <location evidence="9">Membrane</location>
        <topology evidence="9">Single-pass type II membrane protein</topology>
    </subcellularLocation>
</comment>
<comment type="similarity">
    <text evidence="3 9">Belongs to the peptidase S26 family.</text>
</comment>
<keyword evidence="6 8" id="KW-0378">Hydrolase</keyword>
<dbReference type="InterPro" id="IPR036286">
    <property type="entry name" value="LexA/Signal_pep-like_sf"/>
</dbReference>
<dbReference type="SUPFAM" id="SSF51306">
    <property type="entry name" value="LexA/Signal peptidase"/>
    <property type="match status" value="1"/>
</dbReference>
<protein>
    <recommendedName>
        <fullName evidence="4 8">Signal peptidase I</fullName>
        <ecNumber evidence="4 8">3.4.21.89</ecNumber>
    </recommendedName>
</protein>
<evidence type="ECO:0000256" key="3">
    <source>
        <dbReference type="ARBA" id="ARBA00009370"/>
    </source>
</evidence>
<dbReference type="InterPro" id="IPR019533">
    <property type="entry name" value="Peptidase_S26"/>
</dbReference>
<dbReference type="InterPro" id="IPR019757">
    <property type="entry name" value="Pept_S26A_signal_pept_1_Lys-AS"/>
</dbReference>
<dbReference type="NCBIfam" id="TIGR02227">
    <property type="entry name" value="sigpep_I_bact"/>
    <property type="match status" value="1"/>
</dbReference>
<dbReference type="PROSITE" id="PS00501">
    <property type="entry name" value="SPASE_I_1"/>
    <property type="match status" value="1"/>
</dbReference>
<dbReference type="PANTHER" id="PTHR43390">
    <property type="entry name" value="SIGNAL PEPTIDASE I"/>
    <property type="match status" value="1"/>
</dbReference>
<proteinExistence type="inferred from homology"/>
<sequence>MAERKQKSATRELVETLLIALVLAFLIRTFVVESFQVQGHSMLPTLHNGDRVLVNKLAFDFGQPKTGEIIVFQSPVIPSQDWIKRVIGVPGETVSIRHNVVYIDGKRYPEPFLKYRQSQNYGPAKVPPDHLFVLGDNRPISYDSRYFGMLSEKRVKGEAFLIWWPLNQIRWL</sequence>
<reference evidence="11 12" key="1">
    <citation type="journal article" date="2014" name="BMC Genomics">
        <title>Comparison of environmental and isolate Sulfobacillus genomes reveals diverse carbon, sulfur, nitrogen, and hydrogen metabolisms.</title>
        <authorList>
            <person name="Justice N.B."/>
            <person name="Norman A."/>
            <person name="Brown C.T."/>
            <person name="Singh A."/>
            <person name="Thomas B.C."/>
            <person name="Banfield J.F."/>
        </authorList>
    </citation>
    <scope>NUCLEOTIDE SEQUENCE [LARGE SCALE GENOMIC DNA]</scope>
    <source>
        <strain evidence="11">AMDSBA3</strain>
    </source>
</reference>
<feature type="active site" evidence="7">
    <location>
        <position position="41"/>
    </location>
</feature>
<evidence type="ECO:0000256" key="7">
    <source>
        <dbReference type="PIRSR" id="PIRSR600223-1"/>
    </source>
</evidence>
<dbReference type="PROSITE" id="PS00760">
    <property type="entry name" value="SPASE_I_2"/>
    <property type="match status" value="1"/>
</dbReference>
<feature type="domain" description="Peptidase S26" evidence="10">
    <location>
        <begin position="11"/>
        <end position="164"/>
    </location>
</feature>
<evidence type="ECO:0000256" key="5">
    <source>
        <dbReference type="ARBA" id="ARBA00022670"/>
    </source>
</evidence>
<feature type="active site" evidence="7">
    <location>
        <position position="84"/>
    </location>
</feature>
<dbReference type="InterPro" id="IPR019758">
    <property type="entry name" value="Pept_S26A_signal_pept_1_CS"/>
</dbReference>
<evidence type="ECO:0000256" key="2">
    <source>
        <dbReference type="ARBA" id="ARBA00004401"/>
    </source>
</evidence>
<evidence type="ECO:0000313" key="12">
    <source>
        <dbReference type="Proteomes" id="UP000241848"/>
    </source>
</evidence>
<evidence type="ECO:0000256" key="9">
    <source>
        <dbReference type="RuleBase" id="RU362042"/>
    </source>
</evidence>
<dbReference type="Proteomes" id="UP000241848">
    <property type="component" value="Unassembled WGS sequence"/>
</dbReference>